<dbReference type="InterPro" id="IPR032710">
    <property type="entry name" value="NTF2-like_dom_sf"/>
</dbReference>
<reference evidence="1 2" key="1">
    <citation type="submission" date="2022-04" db="EMBL/GenBank/DDBJ databases">
        <title>Spirosoma sp. strain RP8 genome sequencing and assembly.</title>
        <authorList>
            <person name="Jung Y."/>
        </authorList>
    </citation>
    <scope>NUCLEOTIDE SEQUENCE [LARGE SCALE GENOMIC DNA]</scope>
    <source>
        <strain evidence="1 2">RP8</strain>
    </source>
</reference>
<evidence type="ECO:0000313" key="2">
    <source>
        <dbReference type="Proteomes" id="UP001202180"/>
    </source>
</evidence>
<dbReference type="RefSeq" id="WP_248477400.1">
    <property type="nucleotide sequence ID" value="NZ_JALPRF010000002.1"/>
</dbReference>
<protein>
    <submittedName>
        <fullName evidence="1">Nuclear transport factor 2 family protein</fullName>
    </submittedName>
</protein>
<keyword evidence="2" id="KW-1185">Reference proteome</keyword>
<evidence type="ECO:0000313" key="1">
    <source>
        <dbReference type="EMBL" id="MCK8492814.1"/>
    </source>
</evidence>
<dbReference type="SUPFAM" id="SSF54427">
    <property type="entry name" value="NTF2-like"/>
    <property type="match status" value="1"/>
</dbReference>
<name>A0ABT0HKX0_9BACT</name>
<dbReference type="Proteomes" id="UP001202180">
    <property type="component" value="Unassembled WGS sequence"/>
</dbReference>
<gene>
    <name evidence="1" type="ORF">M0L20_13175</name>
</gene>
<comment type="caution">
    <text evidence="1">The sequence shown here is derived from an EMBL/GenBank/DDBJ whole genome shotgun (WGS) entry which is preliminary data.</text>
</comment>
<dbReference type="EMBL" id="JALPRF010000002">
    <property type="protein sequence ID" value="MCK8492814.1"/>
    <property type="molecule type" value="Genomic_DNA"/>
</dbReference>
<proteinExistence type="predicted"/>
<sequence>MNKLIIFALIIWATHREAHGQSAVPTLATDFQSLVEAERAFAAYTEQEGIKAGFSRFLSPEAVVVVQGKFAIGKPLYEKAPFIPGILSWRPVYADIAASGDFGYTTGPFEVRATSKTDTPTGFGHYTTVWQKNDAGVWEAIADVGVIHDAPRQTIAHLIPPATFNQKLLEKVDTLSRQTELQIAEQKLGQLARNYSLQAAYDYALAGGQAVRLYRAGDLPITGADASANRETATAIYTLSRVAVASSGDMGIAYGYVEYQQKKGPFLRIWKRQSDSSWKVVHEVLDL</sequence>
<dbReference type="Gene3D" id="3.10.450.50">
    <property type="match status" value="2"/>
</dbReference>
<accession>A0ABT0HKX0</accession>
<organism evidence="1 2">
    <name type="scientific">Spirosoma liriopis</name>
    <dbReference type="NCBI Taxonomy" id="2937440"/>
    <lineage>
        <taxon>Bacteria</taxon>
        <taxon>Pseudomonadati</taxon>
        <taxon>Bacteroidota</taxon>
        <taxon>Cytophagia</taxon>
        <taxon>Cytophagales</taxon>
        <taxon>Cytophagaceae</taxon>
        <taxon>Spirosoma</taxon>
    </lineage>
</organism>